<evidence type="ECO:0000313" key="1">
    <source>
        <dbReference type="EMBL" id="MFC6663833.1"/>
    </source>
</evidence>
<name>A0ABW1ZTJ2_9DEIO</name>
<evidence type="ECO:0008006" key="3">
    <source>
        <dbReference type="Google" id="ProtNLM"/>
    </source>
</evidence>
<organism evidence="1 2">
    <name type="scientific">Deinococcus multiflagellatus</name>
    <dbReference type="NCBI Taxonomy" id="1656887"/>
    <lineage>
        <taxon>Bacteria</taxon>
        <taxon>Thermotogati</taxon>
        <taxon>Deinococcota</taxon>
        <taxon>Deinococci</taxon>
        <taxon>Deinococcales</taxon>
        <taxon>Deinococcaceae</taxon>
        <taxon>Deinococcus</taxon>
    </lineage>
</organism>
<dbReference type="EMBL" id="JBHSWB010000004">
    <property type="protein sequence ID" value="MFC6663833.1"/>
    <property type="molecule type" value="Genomic_DNA"/>
</dbReference>
<sequence>MYTLTPAADLIAHLGCVPGTPLALLPLTGQPIALDVGPLTLRAKPRGAVMLGGELLIPLRGRPRQADASLQIGPATVPVKVHCDWTALTARLTVDGIFAQVLEATVPLDAPVRRALAAAEPPTLCAGPVRILPGRTAPPLTFTPDAHPLLGQVNGRCQELIRMQGALVLRFALEGAPCTSCLWTGAIVDRCRRRPGP</sequence>
<dbReference type="Proteomes" id="UP001596317">
    <property type="component" value="Unassembled WGS sequence"/>
</dbReference>
<evidence type="ECO:0000313" key="2">
    <source>
        <dbReference type="Proteomes" id="UP001596317"/>
    </source>
</evidence>
<accession>A0ABW1ZTJ2</accession>
<keyword evidence="2" id="KW-1185">Reference proteome</keyword>
<protein>
    <recommendedName>
        <fullName evidence="3">DUF2993 domain-containing protein</fullName>
    </recommendedName>
</protein>
<proteinExistence type="predicted"/>
<comment type="caution">
    <text evidence="1">The sequence shown here is derived from an EMBL/GenBank/DDBJ whole genome shotgun (WGS) entry which is preliminary data.</text>
</comment>
<gene>
    <name evidence="1" type="ORF">ACFP90_27965</name>
</gene>
<dbReference type="RefSeq" id="WP_380059376.1">
    <property type="nucleotide sequence ID" value="NZ_JBHSWB010000004.1"/>
</dbReference>
<reference evidence="2" key="1">
    <citation type="journal article" date="2019" name="Int. J. Syst. Evol. Microbiol.">
        <title>The Global Catalogue of Microorganisms (GCM) 10K type strain sequencing project: providing services to taxonomists for standard genome sequencing and annotation.</title>
        <authorList>
            <consortium name="The Broad Institute Genomics Platform"/>
            <consortium name="The Broad Institute Genome Sequencing Center for Infectious Disease"/>
            <person name="Wu L."/>
            <person name="Ma J."/>
        </authorList>
    </citation>
    <scope>NUCLEOTIDE SEQUENCE [LARGE SCALE GENOMIC DNA]</scope>
    <source>
        <strain evidence="2">CCUG 63830</strain>
    </source>
</reference>